<organism evidence="2 3">
    <name type="scientific">Lentiprolixibacter aurantiacus</name>
    <dbReference type="NCBI Taxonomy" id="2993939"/>
    <lineage>
        <taxon>Bacteria</taxon>
        <taxon>Pseudomonadati</taxon>
        <taxon>Bacteroidota</taxon>
        <taxon>Flavobacteriia</taxon>
        <taxon>Flavobacteriales</taxon>
        <taxon>Flavobacteriaceae</taxon>
        <taxon>Lentiprolixibacter</taxon>
    </lineage>
</organism>
<feature type="compositionally biased region" description="Low complexity" evidence="1">
    <location>
        <begin position="21"/>
        <end position="35"/>
    </location>
</feature>
<dbReference type="RefSeq" id="WP_266011107.1">
    <property type="nucleotide sequence ID" value="NZ_JAPFQP010000001.1"/>
</dbReference>
<comment type="caution">
    <text evidence="2">The sequence shown here is derived from an EMBL/GenBank/DDBJ whole genome shotgun (WGS) entry which is preliminary data.</text>
</comment>
<dbReference type="EMBL" id="JAPFQP010000001">
    <property type="protein sequence ID" value="MCX2718802.1"/>
    <property type="molecule type" value="Genomic_DNA"/>
</dbReference>
<protein>
    <submittedName>
        <fullName evidence="2">Uncharacterized protein</fullName>
    </submittedName>
</protein>
<evidence type="ECO:0000313" key="2">
    <source>
        <dbReference type="EMBL" id="MCX2718802.1"/>
    </source>
</evidence>
<evidence type="ECO:0000256" key="1">
    <source>
        <dbReference type="SAM" id="MobiDB-lite"/>
    </source>
</evidence>
<evidence type="ECO:0000313" key="3">
    <source>
        <dbReference type="Proteomes" id="UP001207116"/>
    </source>
</evidence>
<gene>
    <name evidence="2" type="ORF">OO016_04215</name>
</gene>
<sequence length="54" mass="6028">MRPNRNVLQTHLILPLGFGWTSTKQSSSSSISQVDKVSKSETEGLLLLEQIKML</sequence>
<name>A0AAE3SNT3_9FLAO</name>
<feature type="region of interest" description="Disordered" evidence="1">
    <location>
        <begin position="21"/>
        <end position="40"/>
    </location>
</feature>
<dbReference type="Proteomes" id="UP001207116">
    <property type="component" value="Unassembled WGS sequence"/>
</dbReference>
<reference evidence="2" key="1">
    <citation type="submission" date="2022-11" db="EMBL/GenBank/DDBJ databases">
        <title>The characterization of three novel Bacteroidetes species and genomic analysis of their roles in tidal elemental geochemical cycles.</title>
        <authorList>
            <person name="Ma K.-J."/>
        </authorList>
    </citation>
    <scope>NUCLEOTIDE SEQUENCE</scope>
    <source>
        <strain evidence="2">M415</strain>
    </source>
</reference>
<dbReference type="AlphaFoldDB" id="A0AAE3SNT3"/>
<keyword evidence="3" id="KW-1185">Reference proteome</keyword>
<accession>A0AAE3SNT3</accession>
<proteinExistence type="predicted"/>